<feature type="transmembrane region" description="Helical" evidence="13">
    <location>
        <begin position="94"/>
        <end position="117"/>
    </location>
</feature>
<evidence type="ECO:0000256" key="14">
    <source>
        <dbReference type="SAM" id="MobiDB-lite"/>
    </source>
</evidence>
<keyword evidence="6 13" id="KW-0812">Transmembrane</keyword>
<dbReference type="PANTHER" id="PTHR30531">
    <property type="entry name" value="FLAGELLAR BIOSYNTHETIC PROTEIN FLHB"/>
    <property type="match status" value="1"/>
</dbReference>
<accession>A0A081ND12</accession>
<dbReference type="Proteomes" id="UP000028073">
    <property type="component" value="Unassembled WGS sequence"/>
</dbReference>
<feature type="transmembrane region" description="Helical" evidence="13">
    <location>
        <begin position="147"/>
        <end position="169"/>
    </location>
</feature>
<evidence type="ECO:0000256" key="1">
    <source>
        <dbReference type="ARBA" id="ARBA00004651"/>
    </source>
</evidence>
<name>A0A081ND12_9GAMM</name>
<keyword evidence="5 13" id="KW-1003">Cell membrane</keyword>
<dbReference type="PRINTS" id="PR00950">
    <property type="entry name" value="TYPE3IMSPROT"/>
</dbReference>
<keyword evidence="11 13" id="KW-1006">Bacterial flagellum protein export</keyword>
<dbReference type="GO" id="GO:0044780">
    <property type="term" value="P:bacterial-type flagellum assembly"/>
    <property type="evidence" value="ECO:0007669"/>
    <property type="project" value="InterPro"/>
</dbReference>
<evidence type="ECO:0000256" key="6">
    <source>
        <dbReference type="ARBA" id="ARBA00022692"/>
    </source>
</evidence>
<protein>
    <recommendedName>
        <fullName evidence="3 13">Flagellar biosynthetic protein FlhB</fullName>
    </recommendedName>
</protein>
<evidence type="ECO:0000256" key="3">
    <source>
        <dbReference type="ARBA" id="ARBA00021622"/>
    </source>
</evidence>
<proteinExistence type="inferred from homology"/>
<dbReference type="GO" id="GO:0005886">
    <property type="term" value="C:plasma membrane"/>
    <property type="evidence" value="ECO:0007669"/>
    <property type="project" value="UniProtKB-SubCell"/>
</dbReference>
<comment type="subcellular location">
    <subcellularLocation>
        <location evidence="1">Cell membrane</location>
        <topology evidence="1">Multi-pass membrane protein</topology>
    </subcellularLocation>
</comment>
<evidence type="ECO:0000313" key="15">
    <source>
        <dbReference type="EMBL" id="KEQ16335.1"/>
    </source>
</evidence>
<dbReference type="STRING" id="1137799.GZ78_20860"/>
<comment type="function">
    <text evidence="12 13">Required for formation of the rod structure in the basal body of the flagellar apparatus. Together with FliI and FliH, may constitute the export apparatus of flagellin.</text>
</comment>
<evidence type="ECO:0000256" key="2">
    <source>
        <dbReference type="ARBA" id="ARBA00010690"/>
    </source>
</evidence>
<evidence type="ECO:0000256" key="10">
    <source>
        <dbReference type="ARBA" id="ARBA00023136"/>
    </source>
</evidence>
<evidence type="ECO:0000256" key="8">
    <source>
        <dbReference type="ARBA" id="ARBA00022927"/>
    </source>
</evidence>
<reference evidence="15 16" key="1">
    <citation type="submission" date="2014-06" db="EMBL/GenBank/DDBJ databases">
        <title>Whole Genome Sequences of Three Symbiotic Endozoicomonas Bacteria.</title>
        <authorList>
            <person name="Neave M.J."/>
            <person name="Apprill A."/>
            <person name="Voolstra C.R."/>
        </authorList>
    </citation>
    <scope>NUCLEOTIDE SEQUENCE [LARGE SCALE GENOMIC DNA]</scope>
    <source>
        <strain evidence="15 16">DSM 25634</strain>
    </source>
</reference>
<evidence type="ECO:0000313" key="16">
    <source>
        <dbReference type="Proteomes" id="UP000028073"/>
    </source>
</evidence>
<feature type="compositionally biased region" description="Basic and acidic residues" evidence="14">
    <location>
        <begin position="1"/>
        <end position="24"/>
    </location>
</feature>
<evidence type="ECO:0000256" key="4">
    <source>
        <dbReference type="ARBA" id="ARBA00022448"/>
    </source>
</evidence>
<organism evidence="15 16">
    <name type="scientific">Endozoicomonas numazuensis</name>
    <dbReference type="NCBI Taxonomy" id="1137799"/>
    <lineage>
        <taxon>Bacteria</taxon>
        <taxon>Pseudomonadati</taxon>
        <taxon>Pseudomonadota</taxon>
        <taxon>Gammaproteobacteria</taxon>
        <taxon>Oceanospirillales</taxon>
        <taxon>Endozoicomonadaceae</taxon>
        <taxon>Endozoicomonas</taxon>
    </lineage>
</organism>
<keyword evidence="8 13" id="KW-0653">Protein transport</keyword>
<dbReference type="GO" id="GO:0009306">
    <property type="term" value="P:protein secretion"/>
    <property type="evidence" value="ECO:0007669"/>
    <property type="project" value="InterPro"/>
</dbReference>
<dbReference type="InterPro" id="IPR029025">
    <property type="entry name" value="T3SS_substrate_exporter_C"/>
</dbReference>
<dbReference type="NCBIfam" id="TIGR00328">
    <property type="entry name" value="flhB"/>
    <property type="match status" value="1"/>
</dbReference>
<keyword evidence="9 13" id="KW-1133">Transmembrane helix</keyword>
<dbReference type="eggNOG" id="COG1377">
    <property type="taxonomic scope" value="Bacteria"/>
</dbReference>
<gene>
    <name evidence="13" type="primary">flhB</name>
    <name evidence="15" type="ORF">GZ78_20860</name>
</gene>
<dbReference type="AlphaFoldDB" id="A0A081ND12"/>
<evidence type="ECO:0000256" key="9">
    <source>
        <dbReference type="ARBA" id="ARBA00022989"/>
    </source>
</evidence>
<dbReference type="InterPro" id="IPR006135">
    <property type="entry name" value="T3SS_substrate_exporter"/>
</dbReference>
<keyword evidence="10 13" id="KW-0472">Membrane</keyword>
<keyword evidence="7 13" id="KW-1005">Bacterial flagellum biogenesis</keyword>
<dbReference type="Pfam" id="PF01312">
    <property type="entry name" value="Bac_export_2"/>
    <property type="match status" value="1"/>
</dbReference>
<dbReference type="RefSeq" id="WP_034839763.1">
    <property type="nucleotide sequence ID" value="NZ_JOKH01000005.1"/>
</dbReference>
<dbReference type="PANTHER" id="PTHR30531:SF12">
    <property type="entry name" value="FLAGELLAR BIOSYNTHETIC PROTEIN FLHB"/>
    <property type="match status" value="1"/>
</dbReference>
<dbReference type="InterPro" id="IPR006136">
    <property type="entry name" value="FlhB"/>
</dbReference>
<feature type="transmembrane region" description="Helical" evidence="13">
    <location>
        <begin position="189"/>
        <end position="215"/>
    </location>
</feature>
<comment type="caution">
    <text evidence="15">The sequence shown here is derived from an EMBL/GenBank/DDBJ whole genome shotgun (WGS) entry which is preliminary data.</text>
</comment>
<feature type="transmembrane region" description="Helical" evidence="13">
    <location>
        <begin position="34"/>
        <end position="55"/>
    </location>
</feature>
<dbReference type="EMBL" id="JOKH01000005">
    <property type="protein sequence ID" value="KEQ16335.1"/>
    <property type="molecule type" value="Genomic_DNA"/>
</dbReference>
<evidence type="ECO:0000256" key="12">
    <source>
        <dbReference type="ARBA" id="ARBA00025078"/>
    </source>
</evidence>
<keyword evidence="4 13" id="KW-0813">Transport</keyword>
<dbReference type="SUPFAM" id="SSF160544">
    <property type="entry name" value="EscU C-terminal domain-like"/>
    <property type="match status" value="1"/>
</dbReference>
<dbReference type="Gene3D" id="3.40.1690.10">
    <property type="entry name" value="secretion proteins EscU"/>
    <property type="match status" value="1"/>
</dbReference>
<sequence length="377" mass="42234">MAEDRNGMERSEEPTQKRLQDARKKGQVARSKELVTVALFLAGVGGIILSGSFMAETLGDVARSGFSFNPDVLKNKENLPGLMASQVVYGFSSLIPFFSFTILSILFASLIMGGWLFSGEPLIPKWEKLSLIKGLGRMFSKKSMIELFKSILKIVMVGGVMIISVHYFYREILALSLLPVQQAILHSLLILGQAIISLSIALVIISLIDIPFQIWDHKQQLKMTRQEVKDEMKETEGNPELKSRVKELQKEVANRRMLEAIPDSDIIITNPTHYAVALKYDANKAKAPFVVARGVDHMALKICEIARAHNRTVLQSPALTRAIYHSAKLNQEVATDLYLAVAQLLAYVHRLNEYRAGRSSVFPEKPQEPDIPDYLRK</sequence>
<evidence type="ECO:0000256" key="11">
    <source>
        <dbReference type="ARBA" id="ARBA00023225"/>
    </source>
</evidence>
<evidence type="ECO:0000256" key="7">
    <source>
        <dbReference type="ARBA" id="ARBA00022795"/>
    </source>
</evidence>
<dbReference type="Gene3D" id="6.10.250.2080">
    <property type="match status" value="1"/>
</dbReference>
<feature type="region of interest" description="Disordered" evidence="14">
    <location>
        <begin position="1"/>
        <end position="25"/>
    </location>
</feature>
<evidence type="ECO:0000256" key="13">
    <source>
        <dbReference type="RuleBase" id="RU364091"/>
    </source>
</evidence>
<comment type="similarity">
    <text evidence="2 13">Belongs to the type III secretion exporter family.</text>
</comment>
<dbReference type="OrthoDB" id="9807950at2"/>
<evidence type="ECO:0000256" key="5">
    <source>
        <dbReference type="ARBA" id="ARBA00022475"/>
    </source>
</evidence>
<keyword evidence="16" id="KW-1185">Reference proteome</keyword>